<evidence type="ECO:0000256" key="2">
    <source>
        <dbReference type="ARBA" id="ARBA00022553"/>
    </source>
</evidence>
<dbReference type="InterPro" id="IPR036736">
    <property type="entry name" value="ACP-like_sf"/>
</dbReference>
<dbReference type="InterPro" id="IPR013120">
    <property type="entry name" value="FAR_NAD-bd"/>
</dbReference>
<dbReference type="InterPro" id="IPR010071">
    <property type="entry name" value="AA_adenyl_dom"/>
</dbReference>
<feature type="domain" description="Carrier" evidence="4">
    <location>
        <begin position="968"/>
        <end position="1043"/>
    </location>
</feature>
<dbReference type="PANTHER" id="PTHR44845">
    <property type="entry name" value="CARRIER DOMAIN-CONTAINING PROTEIN"/>
    <property type="match status" value="1"/>
</dbReference>
<dbReference type="InterPro" id="IPR001242">
    <property type="entry name" value="Condensation_dom"/>
</dbReference>
<dbReference type="PROSITE" id="PS50075">
    <property type="entry name" value="CARRIER"/>
    <property type="match status" value="1"/>
</dbReference>
<sequence>MHQSQDESRPLSAAQHGIWVGQQLDLKSPVYNAGECIEFHGAVDPVRFESALRRAVAEADALHARFVTDAAGPRQVIDAGMDWTLQRVDLSAEADPWAAAREWMGWDLGRPVDLTKGPLFSQALLTVGPERSFWFQRIHHIAMDGYGFSLLARRVAELYTAEATGKVAPAGFNRLGPVLDEDLAYQNSPQWQKDRDFWVARLEDAPAPALLADAAPMSSRFLRRSEPLSVELMVALQNGARQAGVSWSDLVLAVTAAYLHQRTGAAEVVLGLPVMGRLGSAALRVPCMAMNIVPLRIAVRPDAGLYALARDVAAEMKAARPHLRYRYEQLRRDLRLVGGQRKLFGPVVNIMPFDYALDFAGVSGTAHNISAGPVEDLSFGFHARSGGKGLRIDLDANPACYTEETLALHQQGFLQLLETLLLAPELPVWRGPSSVSASAVAGPGASVLDGGPVPGVRPVLELLKARAEERPEAVALEHGPRRMTWRELMAASQALALRLTDAGVRPDTVVAVKLPRGTDAIVASLGVLFAGAGYLPLDPAGPSTRNAAILEDARPSVMVVSERSTPDADPTAPGVLVVSQLRPRDEAATAVPAADAEARLAYVIYTSGSTGQPNGVQISRGALAHFVAGATQRYGVGPEDRVLQFAPLHFDASVEEIFVTLCAGGRLVLRTDEMLQSVPRLMDACAEHGITLLDLPTAFWHELAYSLSTGAARLPDSLRTVIIGGEAALPERIARWRDVAGDRVRLLNTYGPTEATVVATVATLAGPDALPSGDEVPIGRPLPGVVAAVLTPQGRLAAPGAEGELCLMGGGLARGYLGRPALDAARFTRLELLGGQPRAYRTGDKVRVRDDGQLIFVGRVDDEFKISGHRIDPGEVETVLLQYPGVREAAVVGQVLPGGSRRLCAHLVASPEPSPTELRKHLLAALPAPMVPGAFAYVDRLPRTATGKIDRNALKNALASDEAAALTATATPLERTVLQVWEQVLGRAPTSLQDDFFELGGQSLQSIQVANRLGIAVGREVPVATVFRHPTVSGLAQALQRGSAEGSEPGGLTPAMLADAELGEDIVPVTTGAAWAREASRLGPGVRQVLLTGATGFVGAHLLHQLLDQTDARIICPVRAKDEAHAMERLRSALVGQQLPTKGLEARVLALPADLAQPLLGLDAARFRGLAAECDAVIHNAAVVSVVREYGSLQGVNVRGTRELLKLAATVRPKPFHYVSTLAVAPQANLSPDVPESFVPAHPGLRDGYQQSKWIAERLVQQASERGLPATVYRLGRVVGAPDTGLVNTQDLVWRIVLAGLPVRALPLLDVGEVWTPVDFVARAIVQLARRPHPGAVFNLTPTAEVRLSELFGWVRDYGYPLELCPVPEWRERVARGSGGHDATLAFFDLRGGDSAPAFGLGPIRCERLLAALEGTGVSCPSTDRKLLYRYLDFCVAQGILPPRETALPR</sequence>
<gene>
    <name evidence="5" type="ORF">D7V93_17040</name>
</gene>
<organism evidence="5 6">
    <name type="scientific">Corallococcus llansteffanensis</name>
    <dbReference type="NCBI Taxonomy" id="2316731"/>
    <lineage>
        <taxon>Bacteria</taxon>
        <taxon>Pseudomonadati</taxon>
        <taxon>Myxococcota</taxon>
        <taxon>Myxococcia</taxon>
        <taxon>Myxococcales</taxon>
        <taxon>Cystobacterineae</taxon>
        <taxon>Myxococcaceae</taxon>
        <taxon>Corallococcus</taxon>
    </lineage>
</organism>
<dbReference type="Gene3D" id="3.30.559.10">
    <property type="entry name" value="Chloramphenicol acetyltransferase-like domain"/>
    <property type="match status" value="1"/>
</dbReference>
<proteinExistence type="predicted"/>
<dbReference type="NCBIfam" id="NF038078">
    <property type="entry name" value="NRPS_MxcG"/>
    <property type="match status" value="1"/>
</dbReference>
<dbReference type="SUPFAM" id="SSF52777">
    <property type="entry name" value="CoA-dependent acyltransferases"/>
    <property type="match status" value="2"/>
</dbReference>
<evidence type="ECO:0000313" key="6">
    <source>
        <dbReference type="Proteomes" id="UP000272888"/>
    </source>
</evidence>
<dbReference type="NCBIfam" id="TIGR01733">
    <property type="entry name" value="AA-adenyl-dom"/>
    <property type="match status" value="1"/>
</dbReference>
<comment type="caution">
    <text evidence="5">The sequence shown here is derived from an EMBL/GenBank/DDBJ whole genome shotgun (WGS) entry which is preliminary data.</text>
</comment>
<dbReference type="SUPFAM" id="SSF56801">
    <property type="entry name" value="Acetyl-CoA synthetase-like"/>
    <property type="match status" value="1"/>
</dbReference>
<dbReference type="InterPro" id="IPR045851">
    <property type="entry name" value="AMP-bd_C_sf"/>
</dbReference>
<evidence type="ECO:0000313" key="5">
    <source>
        <dbReference type="EMBL" id="RKH58255.1"/>
    </source>
</evidence>
<dbReference type="Pfam" id="PF00550">
    <property type="entry name" value="PP-binding"/>
    <property type="match status" value="1"/>
</dbReference>
<dbReference type="InterPro" id="IPR036291">
    <property type="entry name" value="NAD(P)-bd_dom_sf"/>
</dbReference>
<name>A0A3A8PWZ6_9BACT</name>
<dbReference type="SUPFAM" id="SSF51735">
    <property type="entry name" value="NAD(P)-binding Rossmann-fold domains"/>
    <property type="match status" value="1"/>
</dbReference>
<dbReference type="InterPro" id="IPR023213">
    <property type="entry name" value="CAT-like_dom_sf"/>
</dbReference>
<accession>A0A3A8PWZ6</accession>
<dbReference type="Pfam" id="PF00501">
    <property type="entry name" value="AMP-binding"/>
    <property type="match status" value="1"/>
</dbReference>
<dbReference type="Pfam" id="PF00668">
    <property type="entry name" value="Condensation"/>
    <property type="match status" value="1"/>
</dbReference>
<dbReference type="RefSeq" id="WP_120644426.1">
    <property type="nucleotide sequence ID" value="NZ_RAWB01000161.1"/>
</dbReference>
<keyword evidence="6" id="KW-1185">Reference proteome</keyword>
<dbReference type="GO" id="GO:0031177">
    <property type="term" value="F:phosphopantetheine binding"/>
    <property type="evidence" value="ECO:0007669"/>
    <property type="project" value="InterPro"/>
</dbReference>
<dbReference type="Gene3D" id="3.30.559.30">
    <property type="entry name" value="Nonribosomal peptide synthetase, condensation domain"/>
    <property type="match status" value="2"/>
</dbReference>
<dbReference type="InterPro" id="IPR020806">
    <property type="entry name" value="PKS_PP-bd"/>
</dbReference>
<dbReference type="NCBIfam" id="TIGR01746">
    <property type="entry name" value="Thioester-redct"/>
    <property type="match status" value="1"/>
</dbReference>
<dbReference type="Gene3D" id="3.30.300.30">
    <property type="match status" value="1"/>
</dbReference>
<dbReference type="EMBL" id="RAWB01000161">
    <property type="protein sequence ID" value="RKH58255.1"/>
    <property type="molecule type" value="Genomic_DNA"/>
</dbReference>
<dbReference type="Gene3D" id="2.30.38.10">
    <property type="entry name" value="Luciferase, Domain 3"/>
    <property type="match status" value="1"/>
</dbReference>
<dbReference type="SUPFAM" id="SSF47336">
    <property type="entry name" value="ACP-like"/>
    <property type="match status" value="1"/>
</dbReference>
<reference evidence="6" key="1">
    <citation type="submission" date="2018-09" db="EMBL/GenBank/DDBJ databases">
        <authorList>
            <person name="Livingstone P.G."/>
            <person name="Whitworth D.E."/>
        </authorList>
    </citation>
    <scope>NUCLEOTIDE SEQUENCE [LARGE SCALE GENOMIC DNA]</scope>
    <source>
        <strain evidence="6">CA051B</strain>
    </source>
</reference>
<keyword evidence="2" id="KW-0597">Phosphoprotein</keyword>
<dbReference type="GO" id="GO:0016874">
    <property type="term" value="F:ligase activity"/>
    <property type="evidence" value="ECO:0007669"/>
    <property type="project" value="UniProtKB-KW"/>
</dbReference>
<dbReference type="Gene3D" id="1.10.1200.10">
    <property type="entry name" value="ACP-like"/>
    <property type="match status" value="1"/>
</dbReference>
<evidence type="ECO:0000256" key="1">
    <source>
        <dbReference type="ARBA" id="ARBA00022450"/>
    </source>
</evidence>
<evidence type="ECO:0000259" key="4">
    <source>
        <dbReference type="PROSITE" id="PS50075"/>
    </source>
</evidence>
<dbReference type="InterPro" id="IPR000873">
    <property type="entry name" value="AMP-dep_synth/lig_dom"/>
</dbReference>
<dbReference type="Proteomes" id="UP000272888">
    <property type="component" value="Unassembled WGS sequence"/>
</dbReference>
<dbReference type="InterPro" id="IPR010080">
    <property type="entry name" value="Thioester_reductase-like_dom"/>
</dbReference>
<dbReference type="Gene3D" id="3.40.50.980">
    <property type="match status" value="2"/>
</dbReference>
<dbReference type="InterPro" id="IPR025110">
    <property type="entry name" value="AMP-bd_C"/>
</dbReference>
<dbReference type="Pfam" id="PF13193">
    <property type="entry name" value="AMP-binding_C"/>
    <property type="match status" value="1"/>
</dbReference>
<keyword evidence="3" id="KW-0436">Ligase</keyword>
<keyword evidence="1" id="KW-0596">Phosphopantetheine</keyword>
<protein>
    <submittedName>
        <fullName evidence="5">Amino acid adenylation domain-containing protein</fullName>
    </submittedName>
</protein>
<dbReference type="Pfam" id="PF07993">
    <property type="entry name" value="NAD_binding_4"/>
    <property type="match status" value="1"/>
</dbReference>
<evidence type="ECO:0000256" key="3">
    <source>
        <dbReference type="ARBA" id="ARBA00022598"/>
    </source>
</evidence>
<dbReference type="CDD" id="cd05235">
    <property type="entry name" value="SDR_e1"/>
    <property type="match status" value="1"/>
</dbReference>
<dbReference type="SMART" id="SM00823">
    <property type="entry name" value="PKS_PP"/>
    <property type="match status" value="1"/>
</dbReference>
<dbReference type="CDD" id="cd05930">
    <property type="entry name" value="A_NRPS"/>
    <property type="match status" value="1"/>
</dbReference>
<dbReference type="Gene3D" id="3.40.50.720">
    <property type="entry name" value="NAD(P)-binding Rossmann-like Domain"/>
    <property type="match status" value="1"/>
</dbReference>
<dbReference type="PANTHER" id="PTHR44845:SF6">
    <property type="entry name" value="BETA-ALANINE-ACTIVATING ENZYME"/>
    <property type="match status" value="1"/>
</dbReference>
<dbReference type="InterPro" id="IPR009081">
    <property type="entry name" value="PP-bd_ACP"/>
</dbReference>